<proteinExistence type="inferred from homology"/>
<dbReference type="Gene3D" id="3.90.226.10">
    <property type="entry name" value="2-enoyl-CoA Hydratase, Chain A, domain 1"/>
    <property type="match status" value="1"/>
</dbReference>
<dbReference type="CDD" id="cd06558">
    <property type="entry name" value="crotonase-like"/>
    <property type="match status" value="1"/>
</dbReference>
<accession>A0A5B8S6P0</accession>
<dbReference type="Proteomes" id="UP000321172">
    <property type="component" value="Chromosome"/>
</dbReference>
<evidence type="ECO:0000256" key="1">
    <source>
        <dbReference type="ARBA" id="ARBA00005254"/>
    </source>
</evidence>
<keyword evidence="4" id="KW-1185">Reference proteome</keyword>
<dbReference type="SUPFAM" id="SSF52096">
    <property type="entry name" value="ClpP/crotonase"/>
    <property type="match status" value="1"/>
</dbReference>
<dbReference type="PANTHER" id="PTHR43802">
    <property type="entry name" value="ENOYL-COA HYDRATASE"/>
    <property type="match status" value="1"/>
</dbReference>
<dbReference type="InterPro" id="IPR029045">
    <property type="entry name" value="ClpP/crotonase-like_dom_sf"/>
</dbReference>
<keyword evidence="3" id="KW-0413">Isomerase</keyword>
<reference evidence="3 4" key="1">
    <citation type="journal article" date="2013" name="J. Microbiol. Biotechnol.">
        <title>Novosphingobium ginsenosidimutans sp. nov., with the ability to convert ginsenoside.</title>
        <authorList>
            <person name="Kim J.K."/>
            <person name="He D."/>
            <person name="Liu Q.M."/>
            <person name="Park H.Y."/>
            <person name="Jung M.S."/>
            <person name="Yoon M.H."/>
            <person name="Kim S.C."/>
            <person name="Im W.T."/>
        </authorList>
    </citation>
    <scope>NUCLEOTIDE SEQUENCE [LARGE SCALE GENOMIC DNA]</scope>
    <source>
        <strain evidence="3 4">FW-6</strain>
    </source>
</reference>
<dbReference type="GO" id="GO:0016853">
    <property type="term" value="F:isomerase activity"/>
    <property type="evidence" value="ECO:0007669"/>
    <property type="project" value="UniProtKB-KW"/>
</dbReference>
<organism evidence="3 4">
    <name type="scientific">Novosphingobium ginsenosidimutans</name>
    <dbReference type="NCBI Taxonomy" id="1176536"/>
    <lineage>
        <taxon>Bacteria</taxon>
        <taxon>Pseudomonadati</taxon>
        <taxon>Pseudomonadota</taxon>
        <taxon>Alphaproteobacteria</taxon>
        <taxon>Sphingomonadales</taxon>
        <taxon>Sphingomonadaceae</taxon>
        <taxon>Novosphingobium</taxon>
    </lineage>
</organism>
<protein>
    <submittedName>
        <fullName evidence="3">Enoyl-CoA hydratase/isomerase family protein</fullName>
    </submittedName>
</protein>
<dbReference type="Gene3D" id="1.10.12.10">
    <property type="entry name" value="Lyase 2-enoyl-coa Hydratase, Chain A, domain 2"/>
    <property type="match status" value="1"/>
</dbReference>
<dbReference type="OrthoDB" id="9802898at2"/>
<dbReference type="InterPro" id="IPR001753">
    <property type="entry name" value="Enoyl-CoA_hydra/iso"/>
</dbReference>
<evidence type="ECO:0000313" key="3">
    <source>
        <dbReference type="EMBL" id="QEA17040.1"/>
    </source>
</evidence>
<comment type="similarity">
    <text evidence="1">Belongs to the enoyl-CoA hydratase/isomerase family.</text>
</comment>
<dbReference type="InterPro" id="IPR014748">
    <property type="entry name" value="Enoyl-CoA_hydra_C"/>
</dbReference>
<name>A0A5B8S6P0_9SPHN</name>
<feature type="region of interest" description="Disordered" evidence="2">
    <location>
        <begin position="1"/>
        <end position="23"/>
    </location>
</feature>
<sequence>MAARDLTPFGPRPPLDRGVTRNAGEPLMSIDVTREAGVATVTINRPERKNAVTMAMRQAFQSVFQDLQDDDEVRAIILTGAGGDFAAGADVGEMGTGGVRGNMVKSRTLHRMVRSVAHTNKPVIAAVEGVCIGVAFALALACDFVVCAENARFQFAFRHIGLAMDGAAGWLLERHVGVMRAKEIAYSGRFVSGEEAARLGFALEAVEPGTALARANELAASFATAPTLALSQIKRQFDSAPTQSLDEALEFEAAVQALMTWTEDFAEGTRAFKEKRKPAYRGA</sequence>
<evidence type="ECO:0000313" key="4">
    <source>
        <dbReference type="Proteomes" id="UP000321172"/>
    </source>
</evidence>
<dbReference type="EMBL" id="CP042345">
    <property type="protein sequence ID" value="QEA17040.1"/>
    <property type="molecule type" value="Genomic_DNA"/>
</dbReference>
<gene>
    <name evidence="3" type="ORF">FRF71_13370</name>
</gene>
<evidence type="ECO:0000256" key="2">
    <source>
        <dbReference type="SAM" id="MobiDB-lite"/>
    </source>
</evidence>
<dbReference type="Pfam" id="PF00378">
    <property type="entry name" value="ECH_1"/>
    <property type="match status" value="1"/>
</dbReference>
<dbReference type="AlphaFoldDB" id="A0A5B8S6P0"/>
<dbReference type="KEGG" id="ngf:FRF71_13370"/>
<dbReference type="PANTHER" id="PTHR43802:SF1">
    <property type="entry name" value="IP11341P-RELATED"/>
    <property type="match status" value="1"/>
</dbReference>